<name>A0A0R3TDM4_RODNA</name>
<feature type="compositionally biased region" description="Basic and acidic residues" evidence="1">
    <location>
        <begin position="440"/>
        <end position="449"/>
    </location>
</feature>
<feature type="chain" id="PRO_5043131761" evidence="2">
    <location>
        <begin position="18"/>
        <end position="691"/>
    </location>
</feature>
<dbReference type="WBParaSite" id="HNAJ_0000516301-mRNA-1">
    <property type="protein sequence ID" value="HNAJ_0000516301-mRNA-1"/>
    <property type="gene ID" value="HNAJ_0000516301"/>
</dbReference>
<feature type="signal peptide" evidence="2">
    <location>
        <begin position="1"/>
        <end position="17"/>
    </location>
</feature>
<evidence type="ECO:0000313" key="5">
    <source>
        <dbReference type="WBParaSite" id="HNAJ_0000516301-mRNA-1"/>
    </source>
</evidence>
<feature type="compositionally biased region" description="Basic and acidic residues" evidence="1">
    <location>
        <begin position="498"/>
        <end position="511"/>
    </location>
</feature>
<reference evidence="3 4" key="2">
    <citation type="submission" date="2018-11" db="EMBL/GenBank/DDBJ databases">
        <authorList>
            <consortium name="Pathogen Informatics"/>
        </authorList>
    </citation>
    <scope>NUCLEOTIDE SEQUENCE [LARGE SCALE GENOMIC DNA]</scope>
</reference>
<gene>
    <name evidence="3" type="ORF">HNAJ_LOCUS5161</name>
</gene>
<feature type="region of interest" description="Disordered" evidence="1">
    <location>
        <begin position="129"/>
        <end position="631"/>
    </location>
</feature>
<feature type="compositionally biased region" description="Polar residues" evidence="1">
    <location>
        <begin position="452"/>
        <end position="492"/>
    </location>
</feature>
<keyword evidence="2" id="KW-0732">Signal</keyword>
<dbReference type="EMBL" id="UZAE01004138">
    <property type="protein sequence ID" value="VDO01021.1"/>
    <property type="molecule type" value="Genomic_DNA"/>
</dbReference>
<sequence length="691" mass="74714">MQKYALIVLMLISATIAIPLGFQEGVDPMDTSPSPVPLSEEMNATALLDDSPEQVSATTVESAISEEVAIEATSHNQNASFGEEGVDGEEMQTVDPQNTPSEEIEGTKDAAFEVSSSFLEYGDLMTRDVPTESSEVEETQERSVENELEGTTNVATSAKEQTSESENNYEEVATTPLGLEDPEVIEEAIATENLEDEILVEETSVESETEEAPSSGDGESTPTSQALEFLSPKLNETKTPMEDIETEAPESDEVNENSPENFTKASFVEEALSTEASIKETSPSTSVKVEELEVEQDLENSSVEPKEITSEINATDSESNDWEAVGEMTEEVEDPTITESSIEEKEISVTSDEVVEGQESSVETSIGGISLDASTTPQPDLDSLMNASPVVEETEMTDSVDISLKASSEPTEGVTTPEATPHSEIQPSENETQVPTTTDSDQRGMHPETEGVISNETTESLAVSSENGFNQSETTLSTSEPENSLGDSSELGTESEATEVKTDIFIREISESSKQTTTPEDQVYTEAPEVEDETQENRHPETGEEESAVGTKSGETTITTDRIEHAMEDEGEQTEEPEGESEVTPQGDEKDLETEEAVASTLPVEPADDETVPPSEPYVEPGVSAHPNSSNFGSFPALQSERVALESCKFPSVEDKKKLKCQPRFKNLALALYPCTNKALIKENLILRRLG</sequence>
<dbReference type="Proteomes" id="UP000278807">
    <property type="component" value="Unassembled WGS sequence"/>
</dbReference>
<feature type="compositionally biased region" description="Acidic residues" evidence="1">
    <location>
        <begin position="569"/>
        <end position="581"/>
    </location>
</feature>
<reference evidence="5" key="1">
    <citation type="submission" date="2017-02" db="UniProtKB">
        <authorList>
            <consortium name="WormBaseParasite"/>
        </authorList>
    </citation>
    <scope>IDENTIFICATION</scope>
</reference>
<evidence type="ECO:0000313" key="3">
    <source>
        <dbReference type="EMBL" id="VDO01021.1"/>
    </source>
</evidence>
<dbReference type="AlphaFoldDB" id="A0A0R3TDM4"/>
<proteinExistence type="predicted"/>
<feature type="compositionally biased region" description="Polar residues" evidence="1">
    <location>
        <begin position="149"/>
        <end position="166"/>
    </location>
</feature>
<evidence type="ECO:0000256" key="1">
    <source>
        <dbReference type="SAM" id="MobiDB-lite"/>
    </source>
</evidence>
<keyword evidence="4" id="KW-1185">Reference proteome</keyword>
<feature type="compositionally biased region" description="Acidic residues" evidence="1">
    <location>
        <begin position="193"/>
        <end position="211"/>
    </location>
</feature>
<feature type="compositionally biased region" description="Acidic residues" evidence="1">
    <location>
        <begin position="242"/>
        <end position="255"/>
    </location>
</feature>
<evidence type="ECO:0000256" key="2">
    <source>
        <dbReference type="SAM" id="SignalP"/>
    </source>
</evidence>
<feature type="compositionally biased region" description="Polar residues" evidence="1">
    <location>
        <begin position="217"/>
        <end position="226"/>
    </location>
</feature>
<protein>
    <submittedName>
        <fullName evidence="5">ShKT domain-containing protein</fullName>
    </submittedName>
</protein>
<feature type="compositionally biased region" description="Polar residues" evidence="1">
    <location>
        <begin position="405"/>
        <end position="439"/>
    </location>
</feature>
<accession>A0A0R3TDM4</accession>
<feature type="compositionally biased region" description="Polar residues" evidence="1">
    <location>
        <begin position="274"/>
        <end position="287"/>
    </location>
</feature>
<evidence type="ECO:0000313" key="4">
    <source>
        <dbReference type="Proteomes" id="UP000278807"/>
    </source>
</evidence>
<feature type="region of interest" description="Disordered" evidence="1">
    <location>
        <begin position="85"/>
        <end position="104"/>
    </location>
</feature>
<organism evidence="5">
    <name type="scientific">Rodentolepis nana</name>
    <name type="common">Dwarf tapeworm</name>
    <name type="synonym">Hymenolepis nana</name>
    <dbReference type="NCBI Taxonomy" id="102285"/>
    <lineage>
        <taxon>Eukaryota</taxon>
        <taxon>Metazoa</taxon>
        <taxon>Spiralia</taxon>
        <taxon>Lophotrochozoa</taxon>
        <taxon>Platyhelminthes</taxon>
        <taxon>Cestoda</taxon>
        <taxon>Eucestoda</taxon>
        <taxon>Cyclophyllidea</taxon>
        <taxon>Hymenolepididae</taxon>
        <taxon>Rodentolepis</taxon>
    </lineage>
</organism>